<proteinExistence type="predicted"/>
<feature type="region of interest" description="Disordered" evidence="1">
    <location>
        <begin position="201"/>
        <end position="248"/>
    </location>
</feature>
<sequence>MESWSVEAHRSRSPAVATDRDPKSVYVSPTDEMIEDSRRVQPPRARRASAISLRARSCLSDSLRLRSTPSLSPAGTTSDAVRPYHTGSSKRREHVQLGAAAAILRRARGGGGLDVGQARGQGTDILGSLQRPGVTVSIVNPVSLYAEGWLAPDVMDGCQIGRCAWSEGQGQERKIWHGIGPRFPLVGESAPRLHTTMPWLLGSPVTAKGKPRKRVVPKKSRRGKKRGGDGRLGGASAESQQQRSSEELLGEAKFISRVDRGKRKLRRGGSQASVRARLTYGSRCSTHAPGGFNLAPARSTRRATAFAYRTRARRNYARDRLSLRLAPPPIHSSRPPAMLYALYVNACCAPLRPYVAGLVAVPTHLQLWRAEARGQGTDILGSLQRPGVTVSIVNPVSLYAEGGSLRQRKLSAEGGASLQWQPPQVDACHPAISTQPFQTPKQPRLTTTRLSFGRFPPLSITSRRSASPPSLHKTSLTPSHEPMNGAYCEGAAPAMKPAAVTSPGEPGVLLPHTAASRRRRLATVVLVLPLLLFLAAEVAFSSSSSTRLNHLLLLAPRDDAALSSPSASSSPPPPPPPDSPPRLEEDEQPQLRSGVQRVAVCLVGGARRFELTGPSIARHVLGALPAGAADVFLNSPLDADAYKLAVLARAAPPGATLAAVRVFRQEHIAVTPARARALTRMNSPRGIQDMPYWHCVPRLDGSALGPRVSASAHAPGRRPVVAATIDRIRFRQPQPRSASLAFTQLRRRSLASVLAALLLFLAAELSFPSHPRLALLRNDDDDAISSSSPSFSPPRRRDGQRVAVCLVGGARRFELTGPSIARHVVALLLATGAATDVFLNRPLDADAHRLSVLARAAPPGASLAAVRVFRPERIAVTPARARALTAEHSPKGVQVSPLLSFLSSHLPTCRPRRAHGLLQYFKLVEGCLDLIRERESRGNFTYAALDPNDAFHPSAYVVPEGSRFGGLNDRLGAGARAASEAALARLSSLPRLAAAGYRDLNSEAAFRAQLRLAAVPAREHRFPFCVLSDRTYSFPPWGRSAVPVASVGSSRGPLSGAKCRPCRRPACRGGCVARYVGRLHRWWSWTEWRDGAVELCDASGPWERGWEEVFDEVAGDEAAKVRRSVERMGVEECVAEVEALRARAAVGRAWRGRDMPAPVWRPVAAGGESSDGQFFGRW</sequence>
<dbReference type="EMBL" id="JACEFO010002221">
    <property type="protein sequence ID" value="KAF8672410.1"/>
    <property type="molecule type" value="Genomic_DNA"/>
</dbReference>
<evidence type="ECO:0000313" key="3">
    <source>
        <dbReference type="EMBL" id="KAF8672410.1"/>
    </source>
</evidence>
<feature type="region of interest" description="Disordered" evidence="1">
    <location>
        <begin position="1"/>
        <end position="49"/>
    </location>
</feature>
<dbReference type="Proteomes" id="UP000636709">
    <property type="component" value="Unassembled WGS sequence"/>
</dbReference>
<feature type="region of interest" description="Disordered" evidence="1">
    <location>
        <begin position="454"/>
        <end position="489"/>
    </location>
</feature>
<organism evidence="3 4">
    <name type="scientific">Digitaria exilis</name>
    <dbReference type="NCBI Taxonomy" id="1010633"/>
    <lineage>
        <taxon>Eukaryota</taxon>
        <taxon>Viridiplantae</taxon>
        <taxon>Streptophyta</taxon>
        <taxon>Embryophyta</taxon>
        <taxon>Tracheophyta</taxon>
        <taxon>Spermatophyta</taxon>
        <taxon>Magnoliopsida</taxon>
        <taxon>Liliopsida</taxon>
        <taxon>Poales</taxon>
        <taxon>Poaceae</taxon>
        <taxon>PACMAD clade</taxon>
        <taxon>Panicoideae</taxon>
        <taxon>Panicodae</taxon>
        <taxon>Paniceae</taxon>
        <taxon>Anthephorinae</taxon>
        <taxon>Digitaria</taxon>
    </lineage>
</organism>
<gene>
    <name evidence="3" type="ORF">HU200_049620</name>
</gene>
<feature type="compositionally biased region" description="Low complexity" evidence="1">
    <location>
        <begin position="234"/>
        <end position="243"/>
    </location>
</feature>
<evidence type="ECO:0000313" key="4">
    <source>
        <dbReference type="Proteomes" id="UP000636709"/>
    </source>
</evidence>
<feature type="compositionally biased region" description="Pro residues" evidence="1">
    <location>
        <begin position="570"/>
        <end position="580"/>
    </location>
</feature>
<feature type="domain" description="DUF7796" evidence="2">
    <location>
        <begin position="596"/>
        <end position="690"/>
    </location>
</feature>
<feature type="domain" description="DUF7796" evidence="2">
    <location>
        <begin position="799"/>
        <end position="894"/>
    </location>
</feature>
<feature type="compositionally biased region" description="Basic residues" evidence="1">
    <location>
        <begin position="209"/>
        <end position="225"/>
    </location>
</feature>
<comment type="caution">
    <text evidence="3">The sequence shown here is derived from an EMBL/GenBank/DDBJ whole genome shotgun (WGS) entry which is preliminary data.</text>
</comment>
<dbReference type="PANTHER" id="PTHR35112:SF1">
    <property type="entry name" value="RING_FYVE_PHD ZINC FINGER SUPERFAMILY PROTEIN"/>
    <property type="match status" value="1"/>
</dbReference>
<evidence type="ECO:0000256" key="1">
    <source>
        <dbReference type="SAM" id="MobiDB-lite"/>
    </source>
</evidence>
<protein>
    <recommendedName>
        <fullName evidence="2">DUF7796 domain-containing protein</fullName>
    </recommendedName>
</protein>
<dbReference type="InterPro" id="IPR056698">
    <property type="entry name" value="DUF7796"/>
</dbReference>
<dbReference type="AlphaFoldDB" id="A0A835E9T0"/>
<reference evidence="3" key="1">
    <citation type="submission" date="2020-07" db="EMBL/GenBank/DDBJ databases">
        <title>Genome sequence and genetic diversity analysis of an under-domesticated orphan crop, white fonio (Digitaria exilis).</title>
        <authorList>
            <person name="Bennetzen J.L."/>
            <person name="Chen S."/>
            <person name="Ma X."/>
            <person name="Wang X."/>
            <person name="Yssel A.E.J."/>
            <person name="Chaluvadi S.R."/>
            <person name="Johnson M."/>
            <person name="Gangashetty P."/>
            <person name="Hamidou F."/>
            <person name="Sanogo M.D."/>
            <person name="Zwaenepoel A."/>
            <person name="Wallace J."/>
            <person name="Van De Peer Y."/>
            <person name="Van Deynze A."/>
        </authorList>
    </citation>
    <scope>NUCLEOTIDE SEQUENCE</scope>
    <source>
        <tissue evidence="3">Leaves</tissue>
    </source>
</reference>
<feature type="compositionally biased region" description="Polar residues" evidence="1">
    <location>
        <begin position="459"/>
        <end position="478"/>
    </location>
</feature>
<dbReference type="PANTHER" id="PTHR35112">
    <property type="entry name" value="OS08G0360500 PROTEIN"/>
    <property type="match status" value="1"/>
</dbReference>
<keyword evidence="4" id="KW-1185">Reference proteome</keyword>
<feature type="domain" description="DUF7796" evidence="2">
    <location>
        <begin position="911"/>
        <end position="1146"/>
    </location>
</feature>
<feature type="region of interest" description="Disordered" evidence="1">
    <location>
        <begin position="65"/>
        <end position="92"/>
    </location>
</feature>
<accession>A0A835E9T0</accession>
<feature type="region of interest" description="Disordered" evidence="1">
    <location>
        <begin position="561"/>
        <end position="592"/>
    </location>
</feature>
<dbReference type="Pfam" id="PF25072">
    <property type="entry name" value="DUF7796"/>
    <property type="match status" value="3"/>
</dbReference>
<name>A0A835E9T0_9POAL</name>
<evidence type="ECO:0000259" key="2">
    <source>
        <dbReference type="Pfam" id="PF25072"/>
    </source>
</evidence>